<dbReference type="FunFam" id="1.10.10.10:FF:000005">
    <property type="entry name" value="Two-component system response regulator"/>
    <property type="match status" value="1"/>
</dbReference>
<evidence type="ECO:0000256" key="6">
    <source>
        <dbReference type="PROSITE-ProRule" id="PRU00169"/>
    </source>
</evidence>
<keyword evidence="3" id="KW-0805">Transcription regulation</keyword>
<dbReference type="InterPro" id="IPR039420">
    <property type="entry name" value="WalR-like"/>
</dbReference>
<reference evidence="10" key="1">
    <citation type="journal article" date="2020" name="mSystems">
        <title>Genome- and Community-Level Interaction Insights into Carbon Utilization and Element Cycling Functions of Hydrothermarchaeota in Hydrothermal Sediment.</title>
        <authorList>
            <person name="Zhou Z."/>
            <person name="Liu Y."/>
            <person name="Xu W."/>
            <person name="Pan J."/>
            <person name="Luo Z.H."/>
            <person name="Li M."/>
        </authorList>
    </citation>
    <scope>NUCLEOTIDE SEQUENCE [LARGE SCALE GENOMIC DNA]</scope>
    <source>
        <strain evidence="10">SpSt-192</strain>
    </source>
</reference>
<evidence type="ECO:0000313" key="10">
    <source>
        <dbReference type="EMBL" id="HEX69828.1"/>
    </source>
</evidence>
<evidence type="ECO:0000256" key="3">
    <source>
        <dbReference type="ARBA" id="ARBA00023015"/>
    </source>
</evidence>
<dbReference type="Pfam" id="PF00072">
    <property type="entry name" value="Response_reg"/>
    <property type="match status" value="1"/>
</dbReference>
<comment type="caution">
    <text evidence="10">The sequence shown here is derived from an EMBL/GenBank/DDBJ whole genome shotgun (WGS) entry which is preliminary data.</text>
</comment>
<evidence type="ECO:0000256" key="5">
    <source>
        <dbReference type="ARBA" id="ARBA00023163"/>
    </source>
</evidence>
<dbReference type="PROSITE" id="PS51755">
    <property type="entry name" value="OMPR_PHOB"/>
    <property type="match status" value="1"/>
</dbReference>
<dbReference type="Pfam" id="PF00486">
    <property type="entry name" value="Trans_reg_C"/>
    <property type="match status" value="1"/>
</dbReference>
<dbReference type="FunFam" id="3.40.50.2300:FF:000001">
    <property type="entry name" value="DNA-binding response regulator PhoB"/>
    <property type="match status" value="1"/>
</dbReference>
<feature type="domain" description="OmpR/PhoB-type" evidence="9">
    <location>
        <begin position="129"/>
        <end position="227"/>
    </location>
</feature>
<dbReference type="GO" id="GO:0000156">
    <property type="term" value="F:phosphorelay response regulator activity"/>
    <property type="evidence" value="ECO:0007669"/>
    <property type="project" value="TreeGrafter"/>
</dbReference>
<dbReference type="InterPro" id="IPR001789">
    <property type="entry name" value="Sig_transdc_resp-reg_receiver"/>
</dbReference>
<dbReference type="CDD" id="cd00383">
    <property type="entry name" value="trans_reg_C"/>
    <property type="match status" value="1"/>
</dbReference>
<dbReference type="InterPro" id="IPR001867">
    <property type="entry name" value="OmpR/PhoB-type_DNA-bd"/>
</dbReference>
<dbReference type="GO" id="GO:0006355">
    <property type="term" value="P:regulation of DNA-templated transcription"/>
    <property type="evidence" value="ECO:0007669"/>
    <property type="project" value="InterPro"/>
</dbReference>
<dbReference type="InterPro" id="IPR036388">
    <property type="entry name" value="WH-like_DNA-bd_sf"/>
</dbReference>
<dbReference type="PANTHER" id="PTHR48111:SF38">
    <property type="entry name" value="TWO-COMPONENT RESPONSE REGULATOR"/>
    <property type="match status" value="1"/>
</dbReference>
<keyword evidence="1 6" id="KW-0597">Phosphoprotein</keyword>
<dbReference type="CDD" id="cd17574">
    <property type="entry name" value="REC_OmpR"/>
    <property type="match status" value="1"/>
</dbReference>
<evidence type="ECO:0000256" key="4">
    <source>
        <dbReference type="ARBA" id="ARBA00023125"/>
    </source>
</evidence>
<dbReference type="Gene3D" id="1.10.10.10">
    <property type="entry name" value="Winged helix-like DNA-binding domain superfamily/Winged helix DNA-binding domain"/>
    <property type="match status" value="1"/>
</dbReference>
<name>A0A7C2WI18_9BACT</name>
<proteinExistence type="predicted"/>
<dbReference type="Gene3D" id="6.10.250.690">
    <property type="match status" value="1"/>
</dbReference>
<dbReference type="GO" id="GO:0032993">
    <property type="term" value="C:protein-DNA complex"/>
    <property type="evidence" value="ECO:0007669"/>
    <property type="project" value="TreeGrafter"/>
</dbReference>
<dbReference type="GO" id="GO:0000976">
    <property type="term" value="F:transcription cis-regulatory region binding"/>
    <property type="evidence" value="ECO:0007669"/>
    <property type="project" value="TreeGrafter"/>
</dbReference>
<dbReference type="SMART" id="SM00862">
    <property type="entry name" value="Trans_reg_C"/>
    <property type="match status" value="1"/>
</dbReference>
<dbReference type="Gene3D" id="3.40.50.2300">
    <property type="match status" value="1"/>
</dbReference>
<dbReference type="InterPro" id="IPR011006">
    <property type="entry name" value="CheY-like_superfamily"/>
</dbReference>
<dbReference type="EMBL" id="DSID01000088">
    <property type="protein sequence ID" value="HEX69828.1"/>
    <property type="molecule type" value="Genomic_DNA"/>
</dbReference>
<keyword evidence="4 7" id="KW-0238">DNA-binding</keyword>
<dbReference type="SUPFAM" id="SSF52172">
    <property type="entry name" value="CheY-like"/>
    <property type="match status" value="1"/>
</dbReference>
<feature type="modified residue" description="4-aspartylphosphate" evidence="6">
    <location>
        <position position="51"/>
    </location>
</feature>
<protein>
    <submittedName>
        <fullName evidence="10">Response regulator transcription factor</fullName>
    </submittedName>
</protein>
<evidence type="ECO:0000256" key="2">
    <source>
        <dbReference type="ARBA" id="ARBA00023012"/>
    </source>
</evidence>
<evidence type="ECO:0000256" key="1">
    <source>
        <dbReference type="ARBA" id="ARBA00022553"/>
    </source>
</evidence>
<keyword evidence="5" id="KW-0804">Transcription</keyword>
<evidence type="ECO:0000256" key="7">
    <source>
        <dbReference type="PROSITE-ProRule" id="PRU01091"/>
    </source>
</evidence>
<organism evidence="10">
    <name type="scientific">Thermorudis sp</name>
    <dbReference type="NCBI Taxonomy" id="1969470"/>
    <lineage>
        <taxon>Bacteria</taxon>
        <taxon>Pseudomonadati</taxon>
        <taxon>Thermomicrobiota</taxon>
        <taxon>Thermomicrobia</taxon>
        <taxon>Thermomicrobia incertae sedis</taxon>
        <taxon>Thermorudis</taxon>
    </lineage>
</organism>
<gene>
    <name evidence="10" type="ORF">ENP13_01090</name>
</gene>
<evidence type="ECO:0000259" key="8">
    <source>
        <dbReference type="PROSITE" id="PS50110"/>
    </source>
</evidence>
<sequence length="231" mass="25784">MRILIVEDDAAVVRLLERSLRAYGYEVVSAGSGEEAVRLASTGSIDLVLLDIALPGIDGHHVLSHIRAIDRMLPVLMLTARDDTRSKVAALDGGADDYLTKPFDLEELLARIRALLRRRGQPQLPQPSSALFQAGDLVVDPLSHRAWRGDEPLDLSAREYALLTYFMRHPSQVLSREQILSAVWGYDFDPESNIVDVYVRYLRRKLDRPGEPSVITTIRGVGYRFDPPAPA</sequence>
<keyword evidence="2" id="KW-0902">Two-component regulatory system</keyword>
<feature type="DNA-binding region" description="OmpR/PhoB-type" evidence="7">
    <location>
        <begin position="129"/>
        <end position="227"/>
    </location>
</feature>
<feature type="domain" description="Response regulatory" evidence="8">
    <location>
        <begin position="2"/>
        <end position="116"/>
    </location>
</feature>
<accession>A0A7C2WI18</accession>
<evidence type="ECO:0000259" key="9">
    <source>
        <dbReference type="PROSITE" id="PS51755"/>
    </source>
</evidence>
<dbReference type="SMART" id="SM00448">
    <property type="entry name" value="REC"/>
    <property type="match status" value="1"/>
</dbReference>
<dbReference type="AlphaFoldDB" id="A0A7C2WI18"/>
<dbReference type="GO" id="GO:0005829">
    <property type="term" value="C:cytosol"/>
    <property type="evidence" value="ECO:0007669"/>
    <property type="project" value="TreeGrafter"/>
</dbReference>
<dbReference type="PROSITE" id="PS50110">
    <property type="entry name" value="RESPONSE_REGULATORY"/>
    <property type="match status" value="1"/>
</dbReference>
<dbReference type="PANTHER" id="PTHR48111">
    <property type="entry name" value="REGULATOR OF RPOS"/>
    <property type="match status" value="1"/>
</dbReference>